<dbReference type="EMBL" id="CAJOBE010000253">
    <property type="protein sequence ID" value="CAF3606269.1"/>
    <property type="molecule type" value="Genomic_DNA"/>
</dbReference>
<dbReference type="Proteomes" id="UP000663889">
    <property type="component" value="Unassembled WGS sequence"/>
</dbReference>
<accession>A0A818NG39</accession>
<dbReference type="EMBL" id="CAJNOU010000165">
    <property type="protein sequence ID" value="CAF0896554.1"/>
    <property type="molecule type" value="Genomic_DNA"/>
</dbReference>
<feature type="signal peptide" evidence="1">
    <location>
        <begin position="1"/>
        <end position="19"/>
    </location>
</feature>
<dbReference type="AlphaFoldDB" id="A0A818NG39"/>
<feature type="chain" id="PRO_5036233665" evidence="1">
    <location>
        <begin position="20"/>
        <end position="190"/>
    </location>
</feature>
<proteinExistence type="predicted"/>
<dbReference type="Pfam" id="PF04525">
    <property type="entry name" value="LOR"/>
    <property type="match status" value="1"/>
</dbReference>
<evidence type="ECO:0000256" key="1">
    <source>
        <dbReference type="SAM" id="SignalP"/>
    </source>
</evidence>
<evidence type="ECO:0000313" key="2">
    <source>
        <dbReference type="EMBL" id="CAF0896554.1"/>
    </source>
</evidence>
<keyword evidence="1" id="KW-0732">Signal</keyword>
<evidence type="ECO:0000313" key="3">
    <source>
        <dbReference type="EMBL" id="CAF0953641.1"/>
    </source>
</evidence>
<dbReference type="InterPro" id="IPR007612">
    <property type="entry name" value="LOR"/>
</dbReference>
<name>A0A818NG39_9BILA</name>
<evidence type="ECO:0000313" key="5">
    <source>
        <dbReference type="Proteomes" id="UP000663874"/>
    </source>
</evidence>
<comment type="caution">
    <text evidence="4">The sequence shown here is derived from an EMBL/GenBank/DDBJ whole genome shotgun (WGS) entry which is preliminary data.</text>
</comment>
<dbReference type="EMBL" id="CAJNOT010000359">
    <property type="protein sequence ID" value="CAF0953641.1"/>
    <property type="molecule type" value="Genomic_DNA"/>
</dbReference>
<protein>
    <submittedName>
        <fullName evidence="4">Uncharacterized protein</fullName>
    </submittedName>
</protein>
<dbReference type="Proteomes" id="UP000663864">
    <property type="component" value="Unassembled WGS sequence"/>
</dbReference>
<sequence>MKIITGLLLFILLIICIESKVAIRTYVVVQNGKANRNKLYGFTILDSKEETALYRLKVSSRDIDTAILVDNPGKNIVANLEDAWKNRKANVTFSIYDYKLNKWTDGSIQKKLRFLSTDYTVKYNDEQFIAKRKSLPKRIEVYHKNQNELLAEWRRRTKPLLSKRAKYDVKIYSNKVPDAIYFFLLLMMHQ</sequence>
<evidence type="ECO:0000313" key="4">
    <source>
        <dbReference type="EMBL" id="CAF3606269.1"/>
    </source>
</evidence>
<reference evidence="4" key="1">
    <citation type="submission" date="2021-02" db="EMBL/GenBank/DDBJ databases">
        <authorList>
            <person name="Nowell W R."/>
        </authorList>
    </citation>
    <scope>NUCLEOTIDE SEQUENCE</scope>
</reference>
<gene>
    <name evidence="4" type="ORF">FNK824_LOCUS3675</name>
    <name evidence="2" type="ORF">SEV965_LOCUS5412</name>
    <name evidence="3" type="ORF">ZHD862_LOCUS10147</name>
</gene>
<dbReference type="Proteomes" id="UP000663874">
    <property type="component" value="Unassembled WGS sequence"/>
</dbReference>
<organism evidence="4 5">
    <name type="scientific">Rotaria sordida</name>
    <dbReference type="NCBI Taxonomy" id="392033"/>
    <lineage>
        <taxon>Eukaryota</taxon>
        <taxon>Metazoa</taxon>
        <taxon>Spiralia</taxon>
        <taxon>Gnathifera</taxon>
        <taxon>Rotifera</taxon>
        <taxon>Eurotatoria</taxon>
        <taxon>Bdelloidea</taxon>
        <taxon>Philodinida</taxon>
        <taxon>Philodinidae</taxon>
        <taxon>Rotaria</taxon>
    </lineage>
</organism>